<keyword evidence="1" id="KW-0732">Signal</keyword>
<evidence type="ECO:0000313" key="4">
    <source>
        <dbReference type="Proteomes" id="UP000837803"/>
    </source>
</evidence>
<keyword evidence="4" id="KW-1185">Reference proteome</keyword>
<gene>
    <name evidence="3" type="ORF">LEM8419_03034</name>
</gene>
<feature type="domain" description="TonB C-terminal" evidence="2">
    <location>
        <begin position="62"/>
        <end position="141"/>
    </location>
</feature>
<feature type="signal peptide" evidence="1">
    <location>
        <begin position="1"/>
        <end position="18"/>
    </location>
</feature>
<name>A0ABN8FAX9_9BACT</name>
<accession>A0ABN8FAX9</accession>
<dbReference type="InterPro" id="IPR037682">
    <property type="entry name" value="TonB_C"/>
</dbReference>
<dbReference type="EMBL" id="CAKLPZ010000004">
    <property type="protein sequence ID" value="CAH1002117.1"/>
    <property type="molecule type" value="Genomic_DNA"/>
</dbReference>
<sequence>MKHLATLAFFLLILPLSAQQNTVLRVAEHMPLMLSTECPLDGPYPTRKLCSDRAMIDYIYTNVQYPAEASKLTGPPQMAVINFVVEPDGSITTIETYRDPGNGMGAEARRVVEQMAEETQWEAGSQEGQAVRVMMQVPIKFIKPE</sequence>
<dbReference type="RefSeq" id="WP_238751974.1">
    <property type="nucleotide sequence ID" value="NZ_CAKLPZ010000004.1"/>
</dbReference>
<evidence type="ECO:0000259" key="2">
    <source>
        <dbReference type="Pfam" id="PF03544"/>
    </source>
</evidence>
<evidence type="ECO:0000313" key="3">
    <source>
        <dbReference type="EMBL" id="CAH1002117.1"/>
    </source>
</evidence>
<protein>
    <recommendedName>
        <fullName evidence="2">TonB C-terminal domain-containing protein</fullName>
    </recommendedName>
</protein>
<reference evidence="3" key="1">
    <citation type="submission" date="2021-12" db="EMBL/GenBank/DDBJ databases">
        <authorList>
            <person name="Rodrigo-Torres L."/>
            <person name="Arahal R. D."/>
            <person name="Lucena T."/>
        </authorList>
    </citation>
    <scope>NUCLEOTIDE SEQUENCE</scope>
    <source>
        <strain evidence="3">CECT 8419</strain>
    </source>
</reference>
<comment type="caution">
    <text evidence="3">The sequence shown here is derived from an EMBL/GenBank/DDBJ whole genome shotgun (WGS) entry which is preliminary data.</text>
</comment>
<evidence type="ECO:0000256" key="1">
    <source>
        <dbReference type="SAM" id="SignalP"/>
    </source>
</evidence>
<dbReference type="Pfam" id="PF03544">
    <property type="entry name" value="TonB_C"/>
    <property type="match status" value="1"/>
</dbReference>
<dbReference type="Gene3D" id="3.30.1150.10">
    <property type="match status" value="1"/>
</dbReference>
<dbReference type="SUPFAM" id="SSF74653">
    <property type="entry name" value="TolA/TonB C-terminal domain"/>
    <property type="match status" value="1"/>
</dbReference>
<proteinExistence type="predicted"/>
<organism evidence="3 4">
    <name type="scientific">Neolewinella maritima</name>
    <dbReference type="NCBI Taxonomy" id="1383882"/>
    <lineage>
        <taxon>Bacteria</taxon>
        <taxon>Pseudomonadati</taxon>
        <taxon>Bacteroidota</taxon>
        <taxon>Saprospiria</taxon>
        <taxon>Saprospirales</taxon>
        <taxon>Lewinellaceae</taxon>
        <taxon>Neolewinella</taxon>
    </lineage>
</organism>
<feature type="chain" id="PRO_5045784598" description="TonB C-terminal domain-containing protein" evidence="1">
    <location>
        <begin position="19"/>
        <end position="145"/>
    </location>
</feature>
<dbReference type="Proteomes" id="UP000837803">
    <property type="component" value="Unassembled WGS sequence"/>
</dbReference>